<dbReference type="InterPro" id="IPR011006">
    <property type="entry name" value="CheY-like_superfamily"/>
</dbReference>
<proteinExistence type="predicted"/>
<feature type="region of interest" description="Disordered" evidence="3">
    <location>
        <begin position="327"/>
        <end position="388"/>
    </location>
</feature>
<dbReference type="NCBIfam" id="TIGR00254">
    <property type="entry name" value="GGDEF"/>
    <property type="match status" value="1"/>
</dbReference>
<organism evidence="6 7">
    <name type="scientific">Thiohalobacter thiocyanaticus</name>
    <dbReference type="NCBI Taxonomy" id="585455"/>
    <lineage>
        <taxon>Bacteria</taxon>
        <taxon>Pseudomonadati</taxon>
        <taxon>Pseudomonadota</taxon>
        <taxon>Gammaproteobacteria</taxon>
        <taxon>Thiohalobacterales</taxon>
        <taxon>Thiohalobacteraceae</taxon>
        <taxon>Thiohalobacter</taxon>
    </lineage>
</organism>
<evidence type="ECO:0000256" key="2">
    <source>
        <dbReference type="PROSITE-ProRule" id="PRU00169"/>
    </source>
</evidence>
<feature type="domain" description="Response regulatory" evidence="4">
    <location>
        <begin position="11"/>
        <end position="130"/>
    </location>
</feature>
<feature type="domain" description="GGDEF" evidence="5">
    <location>
        <begin position="180"/>
        <end position="314"/>
    </location>
</feature>
<dbReference type="InterPro" id="IPR050595">
    <property type="entry name" value="Bact_response_regulator"/>
</dbReference>
<dbReference type="InterPro" id="IPR000160">
    <property type="entry name" value="GGDEF_dom"/>
</dbReference>
<gene>
    <name evidence="6" type="ORF">FOKN1_2791</name>
</gene>
<keyword evidence="7" id="KW-1185">Reference proteome</keyword>
<dbReference type="CDD" id="cd01949">
    <property type="entry name" value="GGDEF"/>
    <property type="match status" value="1"/>
</dbReference>
<dbReference type="PROSITE" id="PS50110">
    <property type="entry name" value="RESPONSE_REGULATORY"/>
    <property type="match status" value="1"/>
</dbReference>
<dbReference type="InterPro" id="IPR043128">
    <property type="entry name" value="Rev_trsase/Diguanyl_cyclase"/>
</dbReference>
<dbReference type="InterPro" id="IPR001789">
    <property type="entry name" value="Sig_transdc_resp-reg_receiver"/>
</dbReference>
<dbReference type="Gene3D" id="3.30.70.270">
    <property type="match status" value="1"/>
</dbReference>
<dbReference type="PANTHER" id="PTHR44591:SF3">
    <property type="entry name" value="RESPONSE REGULATORY DOMAIN-CONTAINING PROTEIN"/>
    <property type="match status" value="1"/>
</dbReference>
<evidence type="ECO:0000313" key="7">
    <source>
        <dbReference type="Proteomes" id="UP000218765"/>
    </source>
</evidence>
<evidence type="ECO:0000313" key="6">
    <source>
        <dbReference type="EMBL" id="BAZ95151.1"/>
    </source>
</evidence>
<evidence type="ECO:0000259" key="5">
    <source>
        <dbReference type="PROSITE" id="PS50887"/>
    </source>
</evidence>
<reference evidence="6 7" key="1">
    <citation type="submission" date="2017-05" db="EMBL/GenBank/DDBJ databases">
        <title>Thiocyanate degradation by Thiohalobacter thiocyanaticus FOKN1.</title>
        <authorList>
            <person name="Oshiki M."/>
            <person name="Fukushima T."/>
            <person name="Kawano S."/>
            <person name="Nakagawa J."/>
        </authorList>
    </citation>
    <scope>NUCLEOTIDE SEQUENCE [LARGE SCALE GENOMIC DNA]</scope>
    <source>
        <strain evidence="6 7">FOKN1</strain>
    </source>
</reference>
<keyword evidence="1 2" id="KW-0597">Phosphoprotein</keyword>
<dbReference type="KEGG" id="ttc:FOKN1_2791"/>
<dbReference type="SUPFAM" id="SSF52172">
    <property type="entry name" value="CheY-like"/>
    <property type="match status" value="1"/>
</dbReference>
<dbReference type="Proteomes" id="UP000218765">
    <property type="component" value="Chromosome"/>
</dbReference>
<feature type="compositionally biased region" description="Pro residues" evidence="3">
    <location>
        <begin position="359"/>
        <end position="373"/>
    </location>
</feature>
<dbReference type="RefSeq" id="WP_172844307.1">
    <property type="nucleotide sequence ID" value="NZ_AP018052.1"/>
</dbReference>
<name>A0A1Z4VU37_9GAMM</name>
<sequence>MSEENTAAGTQVLVVDDSRVIRVAARKILKQEFEVLEAGDGEAAWDALQQNPGIALVISDLSMPYLNGMGLLKRIREAEDKRLANLPVIIVTGAEDDEDAKSSAFAAGASDFLSKPFDSVQLLAHTRSHIKLATTETRLEQTATAIETEPTVDLLTGLLNQRSFTDRGHQELAYAIRHRSELGLVFIDVDAFDEAFIKYGKPAGEAILKIFTRIIQDSIRAEDTAGRVGLARFGLVLPSANAVGARKLAVRICTQIASRTFKIGNDTLRLTASAGVITPLIRRDTRFEELLEQAQRLLGRAQHSGGNRVLFDQGTAAADEREAVVAEAGDDTAGDEAAAQSETPPASTAEHPPAMAAPEPEPQPEPATEPEPAPTLEQALQRLRHSGEAAVAPHLPGLIRELLPLLEAWQRRQDGSLDEALERIRASLDTSDP</sequence>
<dbReference type="SMART" id="SM00448">
    <property type="entry name" value="REC"/>
    <property type="match status" value="1"/>
</dbReference>
<dbReference type="Gene3D" id="3.40.50.2300">
    <property type="match status" value="1"/>
</dbReference>
<dbReference type="AlphaFoldDB" id="A0A1Z4VU37"/>
<feature type="modified residue" description="4-aspartylphosphate" evidence="2">
    <location>
        <position position="60"/>
    </location>
</feature>
<dbReference type="PROSITE" id="PS50887">
    <property type="entry name" value="GGDEF"/>
    <property type="match status" value="1"/>
</dbReference>
<dbReference type="InterPro" id="IPR029787">
    <property type="entry name" value="Nucleotide_cyclase"/>
</dbReference>
<dbReference type="GO" id="GO:0000160">
    <property type="term" value="P:phosphorelay signal transduction system"/>
    <property type="evidence" value="ECO:0007669"/>
    <property type="project" value="InterPro"/>
</dbReference>
<feature type="compositionally biased region" description="Low complexity" evidence="3">
    <location>
        <begin position="349"/>
        <end position="358"/>
    </location>
</feature>
<evidence type="ECO:0000259" key="4">
    <source>
        <dbReference type="PROSITE" id="PS50110"/>
    </source>
</evidence>
<dbReference type="PANTHER" id="PTHR44591">
    <property type="entry name" value="STRESS RESPONSE REGULATOR PROTEIN 1"/>
    <property type="match status" value="1"/>
</dbReference>
<dbReference type="Pfam" id="PF00072">
    <property type="entry name" value="Response_reg"/>
    <property type="match status" value="1"/>
</dbReference>
<dbReference type="EMBL" id="AP018052">
    <property type="protein sequence ID" value="BAZ95151.1"/>
    <property type="molecule type" value="Genomic_DNA"/>
</dbReference>
<dbReference type="SUPFAM" id="SSF55073">
    <property type="entry name" value="Nucleotide cyclase"/>
    <property type="match status" value="1"/>
</dbReference>
<dbReference type="Pfam" id="PF00990">
    <property type="entry name" value="GGDEF"/>
    <property type="match status" value="1"/>
</dbReference>
<accession>A0A1Z4VU37</accession>
<evidence type="ECO:0000256" key="3">
    <source>
        <dbReference type="SAM" id="MobiDB-lite"/>
    </source>
</evidence>
<evidence type="ECO:0000256" key="1">
    <source>
        <dbReference type="ARBA" id="ARBA00022553"/>
    </source>
</evidence>
<dbReference type="SMART" id="SM00267">
    <property type="entry name" value="GGDEF"/>
    <property type="match status" value="1"/>
</dbReference>
<protein>
    <submittedName>
        <fullName evidence="6">Response regulator receiver</fullName>
    </submittedName>
</protein>